<feature type="compositionally biased region" description="Polar residues" evidence="15">
    <location>
        <begin position="158"/>
        <end position="177"/>
    </location>
</feature>
<dbReference type="GeneID" id="94842536"/>
<dbReference type="GO" id="GO:0008569">
    <property type="term" value="F:minus-end-directed microtubule motor activity"/>
    <property type="evidence" value="ECO:0007669"/>
    <property type="project" value="InterPro"/>
</dbReference>
<keyword evidence="18" id="KW-1185">Reference proteome</keyword>
<dbReference type="FunFam" id="3.20.180.20:FF:000001">
    <property type="entry name" value="Dynein axonemal heavy chain 5"/>
    <property type="match status" value="1"/>
</dbReference>
<dbReference type="PANTHER" id="PTHR22878">
    <property type="entry name" value="DYNEIN HEAVY CHAIN 6, AXONEMAL-LIKE-RELATED"/>
    <property type="match status" value="1"/>
</dbReference>
<evidence type="ECO:0000313" key="18">
    <source>
        <dbReference type="Proteomes" id="UP000179807"/>
    </source>
</evidence>
<feature type="region of interest" description="Disordered" evidence="15">
    <location>
        <begin position="125"/>
        <end position="185"/>
    </location>
</feature>
<reference evidence="17" key="1">
    <citation type="submission" date="2016-10" db="EMBL/GenBank/DDBJ databases">
        <authorList>
            <person name="Benchimol M."/>
            <person name="Almeida L.G."/>
            <person name="Vasconcelos A.T."/>
            <person name="Perreira-Neves A."/>
            <person name="Rosa I.A."/>
            <person name="Tasca T."/>
            <person name="Bogo M.R."/>
            <person name="de Souza W."/>
        </authorList>
    </citation>
    <scope>NUCLEOTIDE SEQUENCE [LARGE SCALE GENOMIC DNA]</scope>
    <source>
        <strain evidence="17">K</strain>
    </source>
</reference>
<dbReference type="FunFam" id="3.10.490.20:FF:000009">
    <property type="entry name" value="Dynein heavy chain 4"/>
    <property type="match status" value="1"/>
</dbReference>
<dbReference type="Pfam" id="PF18199">
    <property type="entry name" value="Dynein_C"/>
    <property type="match status" value="1"/>
</dbReference>
<feature type="compositionally biased region" description="Polar residues" evidence="15">
    <location>
        <begin position="82"/>
        <end position="98"/>
    </location>
</feature>
<dbReference type="FunFam" id="1.20.58.1120:FF:000007">
    <property type="entry name" value="Dynein heavy chain 4"/>
    <property type="match status" value="1"/>
</dbReference>
<feature type="coiled-coil region" evidence="14">
    <location>
        <begin position="2689"/>
        <end position="2761"/>
    </location>
</feature>
<evidence type="ECO:0000256" key="7">
    <source>
        <dbReference type="ARBA" id="ARBA00022840"/>
    </source>
</evidence>
<dbReference type="InterPro" id="IPR024317">
    <property type="entry name" value="Dynein_heavy_chain_D4_dom"/>
</dbReference>
<dbReference type="Pfam" id="PF12777">
    <property type="entry name" value="MT"/>
    <property type="match status" value="1"/>
</dbReference>
<dbReference type="Gene3D" id="1.20.1270.280">
    <property type="match status" value="1"/>
</dbReference>
<keyword evidence="9 14" id="KW-0175">Coiled coil</keyword>
<dbReference type="InterPro" id="IPR003593">
    <property type="entry name" value="AAA+_ATPase"/>
</dbReference>
<evidence type="ECO:0000256" key="11">
    <source>
        <dbReference type="ARBA" id="ARBA00023175"/>
    </source>
</evidence>
<dbReference type="SMART" id="SM00382">
    <property type="entry name" value="AAA"/>
    <property type="match status" value="3"/>
</dbReference>
<dbReference type="InterPro" id="IPR042222">
    <property type="entry name" value="Dynein_2_N"/>
</dbReference>
<dbReference type="InterPro" id="IPR042219">
    <property type="entry name" value="AAA_lid_11_sf"/>
</dbReference>
<dbReference type="PANTHER" id="PTHR22878:SF68">
    <property type="entry name" value="DYNEIN HEAVY CHAIN 6, AXONEMAL-LIKE"/>
    <property type="match status" value="1"/>
</dbReference>
<dbReference type="RefSeq" id="XP_068354923.1">
    <property type="nucleotide sequence ID" value="XM_068507832.1"/>
</dbReference>
<dbReference type="FunFam" id="1.10.8.1220:FF:000001">
    <property type="entry name" value="Dynein axonemal heavy chain 5"/>
    <property type="match status" value="1"/>
</dbReference>
<dbReference type="InterPro" id="IPR035706">
    <property type="entry name" value="AAA_9"/>
</dbReference>
<dbReference type="FunFam" id="1.20.1270.280:FF:000018">
    <property type="entry name" value="Dynein heavy chain 4"/>
    <property type="match status" value="1"/>
</dbReference>
<evidence type="ECO:0000256" key="15">
    <source>
        <dbReference type="SAM" id="MobiDB-lite"/>
    </source>
</evidence>
<dbReference type="Gene3D" id="1.10.472.130">
    <property type="match status" value="1"/>
</dbReference>
<dbReference type="InterPro" id="IPR041589">
    <property type="entry name" value="DNAH3_AAA_lid_1"/>
</dbReference>
<feature type="domain" description="AAA+ ATPase" evidence="16">
    <location>
        <begin position="1497"/>
        <end position="1634"/>
    </location>
</feature>
<evidence type="ECO:0000256" key="14">
    <source>
        <dbReference type="SAM" id="Coils"/>
    </source>
</evidence>
<feature type="compositionally biased region" description="Basic and acidic residues" evidence="15">
    <location>
        <begin position="1"/>
        <end position="17"/>
    </location>
</feature>
<dbReference type="Gene3D" id="1.20.140.100">
    <property type="entry name" value="Dynein heavy chain, N-terminal domain 2"/>
    <property type="match status" value="1"/>
</dbReference>
<dbReference type="FunFam" id="1.20.920.20:FF:000001">
    <property type="entry name" value="dynein heavy chain 2, axonemal"/>
    <property type="match status" value="1"/>
</dbReference>
<feature type="domain" description="AAA+ ATPase" evidence="16">
    <location>
        <begin position="2097"/>
        <end position="2261"/>
    </location>
</feature>
<keyword evidence="3" id="KW-0963">Cytoplasm</keyword>
<comment type="subcellular location">
    <subcellularLocation>
        <location evidence="1">Cytoplasm</location>
        <location evidence="1">Cytoskeleton</location>
        <location evidence="1">Cilium axoneme</location>
    </subcellularLocation>
</comment>
<feature type="coiled-coil region" evidence="14">
    <location>
        <begin position="2900"/>
        <end position="2969"/>
    </location>
</feature>
<keyword evidence="11" id="KW-0505">Motor protein</keyword>
<evidence type="ECO:0000259" key="16">
    <source>
        <dbReference type="SMART" id="SM00382"/>
    </source>
</evidence>
<keyword evidence="10" id="KW-0969">Cilium</keyword>
<dbReference type="GO" id="GO:0030286">
    <property type="term" value="C:dynein complex"/>
    <property type="evidence" value="ECO:0007669"/>
    <property type="project" value="UniProtKB-KW"/>
</dbReference>
<evidence type="ECO:0000256" key="4">
    <source>
        <dbReference type="ARBA" id="ARBA00022701"/>
    </source>
</evidence>
<evidence type="ECO:0000256" key="9">
    <source>
        <dbReference type="ARBA" id="ARBA00023054"/>
    </source>
</evidence>
<dbReference type="Pfam" id="PF17857">
    <property type="entry name" value="AAA_lid_1"/>
    <property type="match status" value="1"/>
</dbReference>
<dbReference type="GO" id="GO:0005874">
    <property type="term" value="C:microtubule"/>
    <property type="evidence" value="ECO:0007669"/>
    <property type="project" value="UniProtKB-KW"/>
</dbReference>
<dbReference type="Pfam" id="PF18198">
    <property type="entry name" value="AAA_lid_11"/>
    <property type="match status" value="1"/>
</dbReference>
<evidence type="ECO:0000256" key="12">
    <source>
        <dbReference type="ARBA" id="ARBA00023212"/>
    </source>
</evidence>
<dbReference type="FunFam" id="3.40.50.300:FF:000362">
    <property type="entry name" value="Dynein, axonemal, heavy chain 6"/>
    <property type="match status" value="1"/>
</dbReference>
<keyword evidence="12" id="KW-0206">Cytoskeleton</keyword>
<dbReference type="InterPro" id="IPR041466">
    <property type="entry name" value="Dynein_AAA5_ext"/>
</dbReference>
<dbReference type="Pfam" id="PF12781">
    <property type="entry name" value="AAA_9"/>
    <property type="match status" value="1"/>
</dbReference>
<keyword evidence="4" id="KW-0493">Microtubule</keyword>
<dbReference type="InterPro" id="IPR013602">
    <property type="entry name" value="Dynein_heavy_linker"/>
</dbReference>
<dbReference type="InterPro" id="IPR041228">
    <property type="entry name" value="Dynein_C"/>
</dbReference>
<dbReference type="GO" id="GO:0005930">
    <property type="term" value="C:axoneme"/>
    <property type="evidence" value="ECO:0007669"/>
    <property type="project" value="UniProtKB-SubCell"/>
</dbReference>
<protein>
    <submittedName>
        <fullName evidence="17">Dynein heavy chain family protein</fullName>
    </submittedName>
</protein>
<keyword evidence="13" id="KW-0966">Cell projection</keyword>
<dbReference type="InterPro" id="IPR004273">
    <property type="entry name" value="Dynein_heavy_D6_P-loop"/>
</dbReference>
<feature type="compositionally biased region" description="Polar residues" evidence="15">
    <location>
        <begin position="57"/>
        <end position="73"/>
    </location>
</feature>
<dbReference type="Pfam" id="PF12774">
    <property type="entry name" value="AAA_6"/>
    <property type="match status" value="1"/>
</dbReference>
<keyword evidence="6" id="KW-0547">Nucleotide-binding</keyword>
<dbReference type="Gene3D" id="3.10.490.20">
    <property type="match status" value="1"/>
</dbReference>
<evidence type="ECO:0000256" key="13">
    <source>
        <dbReference type="ARBA" id="ARBA00023273"/>
    </source>
</evidence>
<dbReference type="InterPro" id="IPR026983">
    <property type="entry name" value="DHC"/>
</dbReference>
<dbReference type="GO" id="GO:0051959">
    <property type="term" value="F:dynein light intermediate chain binding"/>
    <property type="evidence" value="ECO:0007669"/>
    <property type="project" value="InterPro"/>
</dbReference>
<feature type="region of interest" description="Disordered" evidence="15">
    <location>
        <begin position="1"/>
        <end position="107"/>
    </location>
</feature>
<evidence type="ECO:0000256" key="8">
    <source>
        <dbReference type="ARBA" id="ARBA00023017"/>
    </source>
</evidence>
<dbReference type="Pfam" id="PF12775">
    <property type="entry name" value="AAA_7"/>
    <property type="match status" value="1"/>
</dbReference>
<dbReference type="FunFam" id="3.40.50.300:FF:000049">
    <property type="entry name" value="Dynein, axonemal, heavy chain 5"/>
    <property type="match status" value="1"/>
</dbReference>
<dbReference type="Gene3D" id="1.20.920.20">
    <property type="match status" value="1"/>
</dbReference>
<evidence type="ECO:0000256" key="1">
    <source>
        <dbReference type="ARBA" id="ARBA00004430"/>
    </source>
</evidence>
<dbReference type="FunFam" id="3.40.50.300:FF:002141">
    <property type="entry name" value="Dynein heavy chain"/>
    <property type="match status" value="1"/>
</dbReference>
<dbReference type="Gene3D" id="1.20.920.30">
    <property type="match status" value="1"/>
</dbReference>
<dbReference type="Gene3D" id="1.10.8.720">
    <property type="entry name" value="Region D6 of dynein motor"/>
    <property type="match status" value="1"/>
</dbReference>
<dbReference type="SUPFAM" id="SSF52540">
    <property type="entry name" value="P-loop containing nucleoside triphosphate hydrolases"/>
    <property type="match status" value="4"/>
</dbReference>
<proteinExistence type="inferred from homology"/>
<dbReference type="FunFam" id="3.40.50.300:FF:000063">
    <property type="entry name" value="dynein heavy chain 6, axonemal"/>
    <property type="match status" value="1"/>
</dbReference>
<feature type="region of interest" description="Disordered" evidence="15">
    <location>
        <begin position="450"/>
        <end position="507"/>
    </location>
</feature>
<evidence type="ECO:0000256" key="6">
    <source>
        <dbReference type="ARBA" id="ARBA00022741"/>
    </source>
</evidence>
<keyword evidence="8" id="KW-0243">Dynein</keyword>
<dbReference type="InterPro" id="IPR042228">
    <property type="entry name" value="Dynein_linker_3"/>
</dbReference>
<dbReference type="InterPro" id="IPR024743">
    <property type="entry name" value="Dynein_HC_stalk"/>
</dbReference>
<dbReference type="OrthoDB" id="5593012at2759"/>
<keyword evidence="5" id="KW-0677">Repeat</keyword>
<dbReference type="GO" id="GO:0005524">
    <property type="term" value="F:ATP binding"/>
    <property type="evidence" value="ECO:0007669"/>
    <property type="project" value="UniProtKB-KW"/>
</dbReference>
<dbReference type="InterPro" id="IPR043160">
    <property type="entry name" value="Dynein_C_barrel"/>
</dbReference>
<dbReference type="Gene3D" id="1.10.8.710">
    <property type="match status" value="1"/>
</dbReference>
<evidence type="ECO:0000256" key="10">
    <source>
        <dbReference type="ARBA" id="ARBA00023069"/>
    </source>
</evidence>
<dbReference type="InterPro" id="IPR035699">
    <property type="entry name" value="AAA_6"/>
</dbReference>
<evidence type="ECO:0000256" key="2">
    <source>
        <dbReference type="ARBA" id="ARBA00008887"/>
    </source>
</evidence>
<dbReference type="Gene3D" id="1.10.8.1220">
    <property type="match status" value="1"/>
</dbReference>
<dbReference type="Gene3D" id="6.10.140.1060">
    <property type="match status" value="1"/>
</dbReference>
<dbReference type="Gene3D" id="3.40.50.300">
    <property type="entry name" value="P-loop containing nucleotide triphosphate hydrolases"/>
    <property type="match status" value="5"/>
</dbReference>
<dbReference type="EMBL" id="MLAK01000894">
    <property type="protein sequence ID" value="OHT01787.1"/>
    <property type="molecule type" value="Genomic_DNA"/>
</dbReference>
<gene>
    <name evidence="17" type="ORF">TRFO_31262</name>
</gene>
<dbReference type="Gene3D" id="3.20.180.20">
    <property type="entry name" value="Dynein heavy chain, N-terminal domain 2"/>
    <property type="match status" value="1"/>
</dbReference>
<dbReference type="Gene3D" id="1.20.58.1120">
    <property type="match status" value="1"/>
</dbReference>
<keyword evidence="7" id="KW-0067">ATP-binding</keyword>
<dbReference type="Pfam" id="PF03028">
    <property type="entry name" value="Dynein_heavy"/>
    <property type="match status" value="1"/>
</dbReference>
<comment type="similarity">
    <text evidence="2">Belongs to the dynein heavy chain family.</text>
</comment>
<feature type="compositionally biased region" description="Basic and acidic residues" evidence="15">
    <location>
        <begin position="452"/>
        <end position="463"/>
    </location>
</feature>
<dbReference type="Pfam" id="PF17852">
    <property type="entry name" value="Dynein_AAA_lid"/>
    <property type="match status" value="1"/>
</dbReference>
<comment type="caution">
    <text evidence="17">The sequence shown here is derived from an EMBL/GenBank/DDBJ whole genome shotgun (WGS) entry which is preliminary data.</text>
</comment>
<dbReference type="FunFam" id="1.10.8.710:FF:000004">
    <property type="entry name" value="Dynein axonemal heavy chain 6"/>
    <property type="match status" value="1"/>
</dbReference>
<name>A0A1J4JRX0_9EUKA</name>
<dbReference type="InterPro" id="IPR027417">
    <property type="entry name" value="P-loop_NTPase"/>
</dbReference>
<dbReference type="Proteomes" id="UP000179807">
    <property type="component" value="Unassembled WGS sequence"/>
</dbReference>
<evidence type="ECO:0000313" key="17">
    <source>
        <dbReference type="EMBL" id="OHT01787.1"/>
    </source>
</evidence>
<dbReference type="GO" id="GO:0045505">
    <property type="term" value="F:dynein intermediate chain binding"/>
    <property type="evidence" value="ECO:0007669"/>
    <property type="project" value="InterPro"/>
</dbReference>
<evidence type="ECO:0000256" key="3">
    <source>
        <dbReference type="ARBA" id="ARBA00022490"/>
    </source>
</evidence>
<sequence>MSKEGEKLRERLYMPHEAHKKSHILRPKNPGQISPSLRQRTRKNDQNPEIPPILLPSETSQSQNRPHTSFSDYRSSRYGEIKSSTVQTPKTPVSFSQNDDYEYRPNSISNTVTNTIARPRTSLTTPISPIRTAKPRSRAPTFVPNEKSIYSEPKSPIQRPNTAFAQKPGSSPFLTQGTTTTYQPSYETTNLPPEAEILPIPEPIFRLKKSNLLLQNDDDFEQFKFDPIYTKDISDDLWNNQHLIFYYIRLIRQKCLNQEFLYFYSMPATSREPENCYFLRITSPHDIDIQHPKCDYYTLSADGVTSYQEGHKCEFVSLEQWIRECVIFLKSKKIKFFAQFDMWRSFMLLQSITRSHLISTSRHSMSNSLFAVDSILRTAILGLQRVCDEIRKLSLVDCKSSQTLTLRQFLDRQVKHEAEIKEELNKLLEKARIGIVHACDLTYESTGTTQSEARKLEKKREEAQSPTKKARKEKLSERLRPPTKPKFQGKGADFPKRMSTQPKKKKTLSSNEMMVYTQLATQKFCYKRLSRFIRLCDYMLIHTLNSFVVASCKTLVDFLEPRGNSSGGDATRLSTEMIVIDDHLGFSPSRNEMISSITRIWKCLVSTIEAIPTFSVHQSLIQYAKSYGWAEPAVPLTQIMKKDVQYQSLLQEMLNRLNMAFSMATEKIQSYNPFLEAYIRNINFDVHKVQLDDPPASFYSESLDQYRSEIKKMDSLEHSTQVHMLLIQLNSFCDMIRPSPRRCLEQLNVLIPCIAENKVDKITSKVTDALSTLHNDPQDIHVFVSQLEFRKKLTGELDTIRNDYKDASDFYALIDKNSITTTEDAVGSFRSLSNIITMLEPLVIQMNEEEESKIKKWSPNLNSLLVKLRKDILDLQVATTREDVMSSEGFPLEPIIQFLKNRQDELQELKERAETVQRYQRVLQLKVSPIDELTEVTSNLNLKYLLWTSYKEWKEKVAQWKPTPFKTINSEQFGEDLAKFVRITTQLTSGLGDHPLTPIFKQNVQSFNSILPAIVAMSSPYLNSTHWTKIENITGLTKLEDTNYPLSYLIDKQISSFVEPIESVANDAANEATLRKMLKDIEAAWDTIELNMVLHKDLKEFYLVGDLEEIIAHLEESQVQLSTIRSSRFVGAIKPQVDDLSRSMNLLAKCLDDITTFQIAFNSLTKVFSSGDIQQQLSSQTAELNGIERQYKLWTSNAHDMPKCFKLCANHKAVEMFEDWIAKTENIQKALEEFLQRKRTAFPRFYFLSNENLLKIFAEARNPKAVNPFLPKLFDGIHTLEFSSNGQDIISMSSVEGENILLTHCQSIGAIEAWMTNLERCMKLSLHRVLKEGKQEFYSMNRKDWLSKYPAQVITVYSQVNFSLMVEDALSAPKISDALKDLRDLMESNLSDLADIVRLPLSRALRSGIVSLITLEVHSRDIVSELMAAECTGVADFEWVKRLRYYWDVEANRVKICQANATIMYGYEYLGATSRLVVTPLTERCYLTLTSALQFFLGGSPAGPAGTGKTETVKDLAKSVGNFCVVFNCSDAVTVIQMESFFSGLAQTGAWACFDEFNRINSEVLSVIAEQVYTVQQAVASGLQTFQFVGQTIPLNPRCGVFITMNPGYAGRTELPDNLKSLFRPISMMVPDYAMIAEVVLYSEGFNTAKPLAKKVTQLYKLSSEMLSQQSHYDFGMRALKSVLVMAGASKRRSPDLSEDIILIRAMRDSNISKLLIDDAKLFDAIIGDLFPGVEFENESFDELTKAITKAIENRNLQLSDFMIMKTIQLYQTIYIRHGVMLVGPTGGGKTTSRNLLADSIDILGTKVEQKEINPKAVTLTDLYGAYNLVTGDWKNGLVGKMFSEMAEADKEIQQWIIFDGPVDALWIENMNTVLDDNKLLSLANSDRIKMTDMMHLLFEVGDLAQASPATVSRCGMVYYQPEDLGWRPLVNGWIASKPENIQELLHNTFETTFDQAVETMNETCKTVVTPLIWNIATSLCTLFDAITSSQEVVYEKLPADQIEKIITTIYAFAMAWAFGGVITEETRGDFDTFVREMFERKINYPPRKTLFDYQLDIKEMKFDPWSDLVNTVQTSSIVPTADTIRFSNLLQLLIEQKRPVLFLGESGCGKTSIIQNTLQTMMQTISSILFTLSARTSAAQIQDLIEAKMLQKRKTLYGPPEGKSSVLVIDDFNMPRPDTYWSQPPIEILRTIINNKGLYNRDELFWYDIEDLTLVGAGITQGHVTPRFTSRFTILALPAPSDPVLIRIFSEILNEFLNGFVESVIKMSDLVVKSSVTFYRKIKAELLPTPSRSHYTFNLRDLSRVFKGILLTNKNSLCDPTTFVKLWFHENLRVFGDRLVDDKDRALMLNTMFEVAKNSYKLKEEMSFYFNDENPLAWTDILKGYGDSTEKSYQEVSSYKQMTAALRSFSDMYKTPVVLFKEAIEHTLRIVRVMRQPSGHMLLVGMGGTGKRTSARFAAFVSEIEIFEPQPAKEYKLADFRNDLKILFKAAGVQNRKMMFLLTDEQIVDESFLEDINNVLNTGDVPGLFETEEFDQMINDLLVPQMKKAGESLAYDSLCRKFTSNIMKNLHVVLALSPVGGRFRDRCRIFPSLVSCCTIDWFEPWPSEALHTVAHEFLEKMDLSRFGDVKPTLAEVARFAHTLVCDEATNFQNELSRVYYVTPAVYIEFFNLFTSMLAKRTSDHDAKKQQLEKGVEKLTETNQKVQEMEAELQGLRPMLQKKAVETNLLMDKLKVDREKVNEAHRQISSEEEVVKQVRQEAMVLAKDAQDDLDRALPLLQAALSAVEDLKNRKADLAVVKTFTKPPQLVVEVMEAVCLLMGKSPDWSTAKQLLAQTDFFNRLLDVHNNPIPEATLIRIRQMANDPRFELKKVIGVSESAACLFKWVTAIEKYVTESVRIEPKKKRRDEAQATLDEAEKKLKAKQDELHVISSQLASLQKQYEDSCNQQKELAQKIEQCEYRLKNASQLTSALDSERVRWTDNLSELSIKEKCLLGDTLLIALHVAYIGPFSFPYRQKIISKLINKCNLSGIEITPDFNLENVATSPITLREWQVCGLPQDALSRQNGVLVTSTRRWPLLIDPQGQGRKWLIETGNIQVIRCTDNNYTRVIENAIFAGSMVLVEDVEETLDSGLQFIIAPKTRKQGGRLEISVGEKWIAYHPQFKLYLTTKLNNPQYLPDVFIQLSVINFSVTHEGLEEQLLSDVVLHEMPELEKQRSELIVSIAKDQKALSDLMAQILHLLFTSKGNILDNEQLIKTLHDAKATSTQVSERLVEAEKTEKEITEKREVYRNVATRGSVLYFVVLELPGIDSMYQYSLEFFKRIFKGVLDSTERCDDDIAQQCELFIDGLTFAVFANVSRGLFANHREVFSFLIATALERSTNEITDDMWKLFLRGPSDVDISKFDDPNPNIEERIWAKCCALSKAAPDFNLIQKHINENYNLWKDFIEESSIEIPLPYSKLSTFNKLIIASCISRRKIVTLARSLVREVLGENFIAQADVDLNAPYQDTSKDTPLLFILSQGADPRDSLERLAAKKGFAKKLSILSLGQGRGPAASKLIKKAKLSGHWVFLQNCHLCPSFLPALEQKIQKMSRNQNKISNQFRLILSSMPTDVFPVSILRNSVKVTSEPPSGIQPNVQLLLNTISSEQWESCSKIKPWKKLLFGIALFHATIQERKRYGALGFNKTYEWNTSDFSIATKILHAYLTQNDQTPWDALRQMIGDVVYGGRVTDDWDRRCMNAILDRFLCPRVLNDGIYFDYDKKYPQINVCSYEQIFEQVQKFPIEDSPSIFGFHPVALNAIQLFQSNQIVNWIIGVQPNESSGSAAQKDDDTVLVTAEELGSQLPREIITKNANPTLFEEHGDRPNSLTVVLMQEVERYNKLISVIQGSLTAVSQAIRGEVVMSIDILEVYRSLLNKQVPKAWSEVAYPSVKPLASWFKDLLERIEFIQNWLRKGEPNVFWFPGFFFPQAFLTAVLQNHSRKYSVPIDKLRFEAKIMDEDADALVHPAADGTYIHGLYFDGARWDKSIRTLEDTDTNAVYTSCPVIHIIPKENFLHPSEDYKCPVYRTSERAGVLSTTGLSTNFVVALNIPTNDEPNKWTLRGTALLLSTPY</sequence>
<dbReference type="Pfam" id="PF12780">
    <property type="entry name" value="AAA_8"/>
    <property type="match status" value="1"/>
</dbReference>
<dbReference type="FunFam" id="1.20.920.30:FF:000002">
    <property type="entry name" value="Dynein axonemal heavy chain 3"/>
    <property type="match status" value="1"/>
</dbReference>
<dbReference type="GO" id="GO:0007018">
    <property type="term" value="P:microtubule-based movement"/>
    <property type="evidence" value="ECO:0007669"/>
    <property type="project" value="InterPro"/>
</dbReference>
<feature type="domain" description="AAA+ ATPase" evidence="16">
    <location>
        <begin position="1776"/>
        <end position="1903"/>
    </location>
</feature>
<dbReference type="InterPro" id="IPR041658">
    <property type="entry name" value="AAA_lid_11"/>
</dbReference>
<accession>A0A1J4JRX0</accession>
<organism evidence="17 18">
    <name type="scientific">Tritrichomonas foetus</name>
    <dbReference type="NCBI Taxonomy" id="1144522"/>
    <lineage>
        <taxon>Eukaryota</taxon>
        <taxon>Metamonada</taxon>
        <taxon>Parabasalia</taxon>
        <taxon>Tritrichomonadida</taxon>
        <taxon>Tritrichomonadidae</taxon>
        <taxon>Tritrichomonas</taxon>
    </lineage>
</organism>
<dbReference type="Pfam" id="PF08393">
    <property type="entry name" value="DHC_N2"/>
    <property type="match status" value="1"/>
</dbReference>
<evidence type="ECO:0000256" key="5">
    <source>
        <dbReference type="ARBA" id="ARBA00022737"/>
    </source>
</evidence>
<dbReference type="InterPro" id="IPR043157">
    <property type="entry name" value="Dynein_AAA1S"/>
</dbReference>
<dbReference type="VEuPathDB" id="TrichDB:TRFO_31262"/>